<evidence type="ECO:0000313" key="2">
    <source>
        <dbReference type="Proteomes" id="UP000604898"/>
    </source>
</evidence>
<name>A0ABS1T1Q6_9GAMM</name>
<sequence>MSVEFKAEEKNTFVTMQGDAFAGDKVNGDKYCIENHYQTMIQQLVPLESMRSVLNDILTQLTSGKREQAEQTLDMLSKLGSLSLEAQNAIIALKISFGFKVSDSEKSAIQQAYSNLPTSINDYDAYRDIVNAAAIILFKDLKKPTEVAAVFKSLPTGSFTTFSYIRSLDRIDSVEELPIEIHTANAPLLRVILDKTLESSAIKECQKLINLLREKEPFAELGQYELLVECINLNEIAVNDFFLLTSEQKQVFDDTKFKLLEFCQQSTTPESRMISIAAQLAIYTQFNDQDLMSYLVENKKSVEKMTFRGIEELLRCLDRKAASEYRNSLHSMSDMDLSKLITQPNQEECNGILISEFCSRRNTKLINQTLSELISLGKTPDNLGYFCMLAAHASSIISKEEFPLESITEIFNEDFSKLRIHSTFIAPISMELAKGGYKELALIAFNHTFEGRTPWLSDMYISYLGLLYENAQYHDFNTRLNFLTSSEKKHSEIINLEICIANDEGNYQNAVNLLEIELRKFEGKILSKHDKRQCTYLWLHLIVNIQNINPEKINSIVERIPISIFYDHEDENAWDLLTFFTNQFHLVEELLLSWFFYNPNKYANRLFKVVMNTAQSGRESFSTTKGRFSRGYQYTEDKISKIRILVNDLSLANDYPQYLLFSDSELAKKLAAKKTGDSFLHKAKLCIFEDSLPPIISAYRIAIKIMDHDENQVFTSFQMPEKFNYESFKEILDSVTGKNEPQDQKIQQLLKGNFPVHLKYSQITGHNSFAKALKAILSKNVYFDLIGNNELEDIKYNLNDIVLDEIGFAFLAITGLGDKLKDSKLHITSETRSSITAWLTTYGDLGISFSKDRDEFISIDNKNVQPNFDLRREAELLLTICQTHNKKNYNTPFKLVMYTGFLLSSSTVSSLGLANTNNWAFFTPDFQLRAMLRKPEFKCILFSHPSFADFLFKDTPTEQVSKLIQLQEHNFNLFVPWATIFQMCSHATPVQINSLEHFLSGISVKSEEVLALCQSSSAIIMRIIEAKTNNLNFTDFNNILEKLLIKTLEAAQCHKAQAKVILELLPISLAEECYLDIKSIKLQKLLLQIAQNVTNEYIEIINSCLHQLKMSKVKVWNEVERICEDEYKSEFEHTGSNNLIS</sequence>
<protein>
    <submittedName>
        <fullName evidence="1">Uncharacterized protein</fullName>
    </submittedName>
</protein>
<keyword evidence="2" id="KW-1185">Reference proteome</keyword>
<accession>A0ABS1T1Q6</accession>
<proteinExistence type="predicted"/>
<evidence type="ECO:0000313" key="1">
    <source>
        <dbReference type="EMBL" id="MBL4914729.1"/>
    </source>
</evidence>
<gene>
    <name evidence="1" type="ORF">JMA39_16620</name>
</gene>
<dbReference type="Proteomes" id="UP000604898">
    <property type="component" value="Unassembled WGS sequence"/>
</dbReference>
<dbReference type="RefSeq" id="WP_202722978.1">
    <property type="nucleotide sequence ID" value="NZ_BPEX01000004.1"/>
</dbReference>
<comment type="caution">
    <text evidence="1">The sequence shown here is derived from an EMBL/GenBank/DDBJ whole genome shotgun (WGS) entry which is preliminary data.</text>
</comment>
<reference evidence="1 2" key="1">
    <citation type="submission" date="2021-01" db="EMBL/GenBank/DDBJ databases">
        <title>Genome sequence of Shewanella schlegeliana JCM 11561.</title>
        <authorList>
            <person name="Zhang H."/>
            <person name="Li C."/>
        </authorList>
    </citation>
    <scope>NUCLEOTIDE SEQUENCE [LARGE SCALE GENOMIC DNA]</scope>
    <source>
        <strain evidence="1 2">JCM 11561</strain>
    </source>
</reference>
<dbReference type="EMBL" id="JAESVD010000010">
    <property type="protein sequence ID" value="MBL4914729.1"/>
    <property type="molecule type" value="Genomic_DNA"/>
</dbReference>
<organism evidence="1 2">
    <name type="scientific">Shewanella schlegeliana</name>
    <dbReference type="NCBI Taxonomy" id="190308"/>
    <lineage>
        <taxon>Bacteria</taxon>
        <taxon>Pseudomonadati</taxon>
        <taxon>Pseudomonadota</taxon>
        <taxon>Gammaproteobacteria</taxon>
        <taxon>Alteromonadales</taxon>
        <taxon>Shewanellaceae</taxon>
        <taxon>Shewanella</taxon>
    </lineage>
</organism>